<dbReference type="GO" id="GO:0016881">
    <property type="term" value="F:acid-amino acid ligase activity"/>
    <property type="evidence" value="ECO:0007669"/>
    <property type="project" value="UniProtKB-ARBA"/>
</dbReference>
<dbReference type="Proteomes" id="UP000632125">
    <property type="component" value="Unassembled WGS sequence"/>
</dbReference>
<evidence type="ECO:0000256" key="3">
    <source>
        <dbReference type="PIRSR" id="PIRSR600183-50"/>
    </source>
</evidence>
<comment type="similarity">
    <text evidence="2">Belongs to the IucA/IucC family.</text>
</comment>
<feature type="domain" description="Orn/DAP/Arg decarboxylase 2 N-terminal" evidence="4">
    <location>
        <begin position="645"/>
        <end position="892"/>
    </location>
</feature>
<feature type="domain" description="Aerobactin siderophore biosynthesis IucA/IucC N-terminal" evidence="5">
    <location>
        <begin position="176"/>
        <end position="408"/>
    </location>
</feature>
<evidence type="ECO:0000313" key="8">
    <source>
        <dbReference type="Proteomes" id="UP000632125"/>
    </source>
</evidence>
<dbReference type="RefSeq" id="WP_190863564.1">
    <property type="nucleotide sequence ID" value="NZ_JACXIY010000021.1"/>
</dbReference>
<proteinExistence type="inferred from homology"/>
<name>A0A927CQT0_9BACL</name>
<dbReference type="Pfam" id="PF04183">
    <property type="entry name" value="IucA_IucC"/>
    <property type="match status" value="1"/>
</dbReference>
<evidence type="ECO:0000259" key="5">
    <source>
        <dbReference type="Pfam" id="PF04183"/>
    </source>
</evidence>
<dbReference type="EMBL" id="JACXIY010000021">
    <property type="protein sequence ID" value="MBD2870546.1"/>
    <property type="molecule type" value="Genomic_DNA"/>
</dbReference>
<dbReference type="Pfam" id="PF06276">
    <property type="entry name" value="FhuF"/>
    <property type="match status" value="1"/>
</dbReference>
<dbReference type="GO" id="GO:0006596">
    <property type="term" value="P:polyamine biosynthetic process"/>
    <property type="evidence" value="ECO:0007669"/>
    <property type="project" value="InterPro"/>
</dbReference>
<gene>
    <name evidence="7" type="ORF">IDH41_18350</name>
</gene>
<evidence type="ECO:0000259" key="4">
    <source>
        <dbReference type="Pfam" id="PF02784"/>
    </source>
</evidence>
<keyword evidence="3" id="KW-0663">Pyridoxal phosphate</keyword>
<reference evidence="7" key="1">
    <citation type="submission" date="2020-09" db="EMBL/GenBank/DDBJ databases">
        <title>A novel bacterium of genus Paenibacillus, isolated from South China Sea.</title>
        <authorList>
            <person name="Huang H."/>
            <person name="Mo K."/>
            <person name="Hu Y."/>
        </authorList>
    </citation>
    <scope>NUCLEOTIDE SEQUENCE</scope>
    <source>
        <strain evidence="7">IB182493</strain>
    </source>
</reference>
<evidence type="ECO:0008006" key="9">
    <source>
        <dbReference type="Google" id="ProtNLM"/>
    </source>
</evidence>
<feature type="modified residue" description="N6-(pyridoxal phosphate)lysine" evidence="3">
    <location>
        <position position="669"/>
    </location>
</feature>
<sequence length="1014" mass="112856">MTGRLVPASLRVMAEREHTERLLNAFFRETGRFDPRLDREEARGLLPLALMDGTDGAPAWFAIRLKADGAVLAGTMRRYSAMGHHRYGDVFWHVKREAGEPGRSEASFRKLNGTRDVAVLLLEELASPGEGAGQGALASLLERIDSSIGNACAYLEASDPEERPLAETHGMERVRRSEQSMLLGHPFHPAPKSSQGFDENDKARYAPELGASFVLHYFAVDPALMRERLLEETAADADPHEVAAEARARLAPEHRRYALIPAHPWQAGYLLRQPEVRRLIETGRLVHLGELGSRVFPTSSVRTVWDARGAHMLKLPLHVRITHFLRVNPTEQLERTIEASRVLAKLGEEHPFGDAFHIVIEDGYRTMESDTIGGGLSADFGVVYRRNPAAPGRALEDRDSPMVVASLLEAHPARRETPLRAFIRLAATDHGTVADLRFAKKWLARYAEISLVPLLWLYAKHGVSMEAHVQNSLVALDRGWPARFFVRDLEGTSLSAERAGSLSGLPADHPALYADEEAWKRLAYYVLVNHFGHVVHAIAHAVDADELPLWRTVYETIRDSAFLEEADLRRMGLFDDPHWPAKANLLSTVRQRGENPDYVPIPNLLYAVAEKDDAQSSADMVAARIASEKRQSPSQPYCAFLYDLDHLKRHASRLADSLPAFCQLFYAAKANSELPILRALANIVHGFETASAGEIRKAREADPAIPVIYGGPVKTDGDLAEALERKVRHIHAESAFELRRIDRIAGERGIVAPVLLRVNVGGSLPDATLFMAGAHSQFGIDERALPDVMGLARTLRHVRIEGFHLHSLSNNLSFEKHLELLAYYCGLVNSWMNEFGLEAAYLNAGGGIGVNYADLGRQFEWERFVRGLKERIAPLCPEGLTLVFECGRYIAASCGYYAAEVADVKSNHGSHFALLRGGTHHFRLPASWGHSHPFRVVPIEGWDYPFERPELAGCRVTLAGELCTPKDVLARDCRTERIRVGDVVLFPYAGAYGWAISHHDFLSHPHPRHVYIES</sequence>
<evidence type="ECO:0000313" key="7">
    <source>
        <dbReference type="EMBL" id="MBD2870546.1"/>
    </source>
</evidence>
<dbReference type="InterPro" id="IPR007310">
    <property type="entry name" value="Aerobactin_biosyn_IucA/IucC_N"/>
</dbReference>
<feature type="active site" description="Proton donor" evidence="3">
    <location>
        <position position="963"/>
    </location>
</feature>
<comment type="pathway">
    <text evidence="1">Siderophore biosynthesis.</text>
</comment>
<keyword evidence="8" id="KW-1185">Reference proteome</keyword>
<feature type="domain" description="Aerobactin siderophore biosynthesis IucA/IucC-like C-terminal" evidence="6">
    <location>
        <begin position="441"/>
        <end position="594"/>
    </location>
</feature>
<dbReference type="InterPro" id="IPR022644">
    <property type="entry name" value="De-COase2_N"/>
</dbReference>
<dbReference type="InterPro" id="IPR002433">
    <property type="entry name" value="Orn_de-COase"/>
</dbReference>
<dbReference type="PRINTS" id="PR01182">
    <property type="entry name" value="ORNDCRBXLASE"/>
</dbReference>
<protein>
    <recommendedName>
        <fullName evidence="9">Siderophore synthetase component</fullName>
    </recommendedName>
</protein>
<dbReference type="PRINTS" id="PR01179">
    <property type="entry name" value="ODADCRBXLASE"/>
</dbReference>
<dbReference type="Gene3D" id="6.10.250.3370">
    <property type="match status" value="1"/>
</dbReference>
<dbReference type="PANTHER" id="PTHR34384:SF5">
    <property type="entry name" value="L-2,3-DIAMINOPROPANOATE--CITRATE LIGASE"/>
    <property type="match status" value="1"/>
</dbReference>
<evidence type="ECO:0000256" key="1">
    <source>
        <dbReference type="ARBA" id="ARBA00004924"/>
    </source>
</evidence>
<dbReference type="InterPro" id="IPR029066">
    <property type="entry name" value="PLP-binding_barrel"/>
</dbReference>
<dbReference type="SUPFAM" id="SSF50621">
    <property type="entry name" value="Alanine racemase C-terminal domain-like"/>
    <property type="match status" value="1"/>
</dbReference>
<dbReference type="Gene3D" id="2.40.37.10">
    <property type="entry name" value="Lyase, Ornithine Decarboxylase, Chain A, domain 1"/>
    <property type="match status" value="1"/>
</dbReference>
<dbReference type="InterPro" id="IPR000183">
    <property type="entry name" value="Orn/DAP/Arg_de-COase"/>
</dbReference>
<dbReference type="GO" id="GO:0019290">
    <property type="term" value="P:siderophore biosynthetic process"/>
    <property type="evidence" value="ECO:0007669"/>
    <property type="project" value="InterPro"/>
</dbReference>
<dbReference type="Gene3D" id="3.20.20.10">
    <property type="entry name" value="Alanine racemase"/>
    <property type="match status" value="1"/>
</dbReference>
<dbReference type="CDD" id="cd06843">
    <property type="entry name" value="PLPDE_III_PvsE_like"/>
    <property type="match status" value="1"/>
</dbReference>
<accession>A0A927CQT0</accession>
<dbReference type="InterPro" id="IPR022770">
    <property type="entry name" value="IucA/IucC-like_C"/>
</dbReference>
<evidence type="ECO:0000256" key="2">
    <source>
        <dbReference type="ARBA" id="ARBA00007832"/>
    </source>
</evidence>
<dbReference type="Gene3D" id="1.10.510.40">
    <property type="match status" value="1"/>
</dbReference>
<comment type="caution">
    <text evidence="7">The sequence shown here is derived from an EMBL/GenBank/DDBJ whole genome shotgun (WGS) entry which is preliminary data.</text>
</comment>
<dbReference type="InterPro" id="IPR037455">
    <property type="entry name" value="LucA/IucC-like"/>
</dbReference>
<dbReference type="Pfam" id="PF02784">
    <property type="entry name" value="Orn_Arg_deC_N"/>
    <property type="match status" value="1"/>
</dbReference>
<dbReference type="SUPFAM" id="SSF51419">
    <property type="entry name" value="PLP-binding barrel"/>
    <property type="match status" value="1"/>
</dbReference>
<evidence type="ECO:0000259" key="6">
    <source>
        <dbReference type="Pfam" id="PF06276"/>
    </source>
</evidence>
<dbReference type="PANTHER" id="PTHR34384">
    <property type="entry name" value="L-2,3-DIAMINOPROPANOATE--CITRATE LIGASE"/>
    <property type="match status" value="1"/>
</dbReference>
<organism evidence="7 8">
    <name type="scientific">Paenibacillus arenilitoris</name>
    <dbReference type="NCBI Taxonomy" id="2772299"/>
    <lineage>
        <taxon>Bacteria</taxon>
        <taxon>Bacillati</taxon>
        <taxon>Bacillota</taxon>
        <taxon>Bacilli</taxon>
        <taxon>Bacillales</taxon>
        <taxon>Paenibacillaceae</taxon>
        <taxon>Paenibacillus</taxon>
    </lineage>
</organism>
<dbReference type="AlphaFoldDB" id="A0A927CQT0"/>
<comment type="cofactor">
    <cofactor evidence="3">
        <name>pyridoxal 5'-phosphate</name>
        <dbReference type="ChEBI" id="CHEBI:597326"/>
    </cofactor>
</comment>
<dbReference type="GO" id="GO:0016831">
    <property type="term" value="F:carboxy-lyase activity"/>
    <property type="evidence" value="ECO:0007669"/>
    <property type="project" value="UniProtKB-ARBA"/>
</dbReference>
<dbReference type="InterPro" id="IPR009006">
    <property type="entry name" value="Ala_racemase/Decarboxylase_C"/>
</dbReference>